<keyword evidence="1" id="KW-0479">Metal-binding</keyword>
<dbReference type="PANTHER" id="PTHR43048:SF3">
    <property type="entry name" value="METHYLMALONYL-COA EPIMERASE, MITOCHONDRIAL"/>
    <property type="match status" value="1"/>
</dbReference>
<dbReference type="SUPFAM" id="SSF54593">
    <property type="entry name" value="Glyoxalase/Bleomycin resistance protein/Dihydroxybiphenyl dioxygenase"/>
    <property type="match status" value="1"/>
</dbReference>
<evidence type="ECO:0000313" key="4">
    <source>
        <dbReference type="Proteomes" id="UP001174909"/>
    </source>
</evidence>
<feature type="domain" description="VOC" evidence="2">
    <location>
        <begin position="20"/>
        <end position="129"/>
    </location>
</feature>
<dbReference type="AlphaFoldDB" id="A0AA35R6U1"/>
<keyword evidence="4" id="KW-1185">Reference proteome</keyword>
<dbReference type="InterPro" id="IPR029068">
    <property type="entry name" value="Glyas_Bleomycin-R_OHBP_Dase"/>
</dbReference>
<name>A0AA35R6U1_GEOBA</name>
<evidence type="ECO:0000256" key="1">
    <source>
        <dbReference type="ARBA" id="ARBA00022723"/>
    </source>
</evidence>
<reference evidence="3" key="1">
    <citation type="submission" date="2023-03" db="EMBL/GenBank/DDBJ databases">
        <authorList>
            <person name="Steffen K."/>
            <person name="Cardenas P."/>
        </authorList>
    </citation>
    <scope>NUCLEOTIDE SEQUENCE</scope>
</reference>
<dbReference type="EMBL" id="CASHTH010000564">
    <property type="protein sequence ID" value="CAI8004452.1"/>
    <property type="molecule type" value="Genomic_DNA"/>
</dbReference>
<keyword evidence="3" id="KW-0808">Transferase</keyword>
<evidence type="ECO:0000259" key="2">
    <source>
        <dbReference type="PROSITE" id="PS51819"/>
    </source>
</evidence>
<organism evidence="3 4">
    <name type="scientific">Geodia barretti</name>
    <name type="common">Barrett's horny sponge</name>
    <dbReference type="NCBI Taxonomy" id="519541"/>
    <lineage>
        <taxon>Eukaryota</taxon>
        <taxon>Metazoa</taxon>
        <taxon>Porifera</taxon>
        <taxon>Demospongiae</taxon>
        <taxon>Heteroscleromorpha</taxon>
        <taxon>Tetractinellida</taxon>
        <taxon>Astrophorina</taxon>
        <taxon>Geodiidae</taxon>
        <taxon>Geodia</taxon>
    </lineage>
</organism>
<dbReference type="GO" id="GO:0046872">
    <property type="term" value="F:metal ion binding"/>
    <property type="evidence" value="ECO:0007669"/>
    <property type="project" value="UniProtKB-KW"/>
</dbReference>
<dbReference type="CDD" id="cd06587">
    <property type="entry name" value="VOC"/>
    <property type="match status" value="1"/>
</dbReference>
<accession>A0AA35R6U1</accession>
<dbReference type="InterPro" id="IPR051785">
    <property type="entry name" value="MMCE/EMCE_epimerase"/>
</dbReference>
<evidence type="ECO:0000313" key="3">
    <source>
        <dbReference type="EMBL" id="CAI8004452.1"/>
    </source>
</evidence>
<dbReference type="GO" id="GO:0004493">
    <property type="term" value="F:methylmalonyl-CoA epimerase activity"/>
    <property type="evidence" value="ECO:0007669"/>
    <property type="project" value="TreeGrafter"/>
</dbReference>
<protein>
    <submittedName>
        <fullName evidence="3">Metallothiol transferase FosB</fullName>
    </submittedName>
</protein>
<dbReference type="Pfam" id="PF00903">
    <property type="entry name" value="Glyoxalase"/>
    <property type="match status" value="1"/>
</dbReference>
<dbReference type="GO" id="GO:0016740">
    <property type="term" value="F:transferase activity"/>
    <property type="evidence" value="ECO:0007669"/>
    <property type="project" value="UniProtKB-KW"/>
</dbReference>
<dbReference type="Proteomes" id="UP001174909">
    <property type="component" value="Unassembled WGS sequence"/>
</dbReference>
<dbReference type="PROSITE" id="PS51819">
    <property type="entry name" value="VOC"/>
    <property type="match status" value="1"/>
</dbReference>
<sequence length="133" mass="15247">MPERNPYMPTFTQGSIKASMIQHSNVETSDVPRSQQWYSRVFGAEWTEDGPRYLKLGNTELHLHVEANPQPHPTNHFAIEVEDWDAWLANLRNEGIDFAPGREPKLNDGGKLAGFLHDPDGNIIEVMYHAEWH</sequence>
<dbReference type="InterPro" id="IPR037523">
    <property type="entry name" value="VOC_core"/>
</dbReference>
<gene>
    <name evidence="3" type="ORF">GBAR_LOCUS3931</name>
</gene>
<dbReference type="InterPro" id="IPR004360">
    <property type="entry name" value="Glyas_Fos-R_dOase_dom"/>
</dbReference>
<proteinExistence type="predicted"/>
<comment type="caution">
    <text evidence="3">The sequence shown here is derived from an EMBL/GenBank/DDBJ whole genome shotgun (WGS) entry which is preliminary data.</text>
</comment>
<dbReference type="PANTHER" id="PTHR43048">
    <property type="entry name" value="METHYLMALONYL-COA EPIMERASE"/>
    <property type="match status" value="1"/>
</dbReference>
<dbReference type="Gene3D" id="3.10.180.10">
    <property type="entry name" value="2,3-Dihydroxybiphenyl 1,2-Dioxygenase, domain 1"/>
    <property type="match status" value="1"/>
</dbReference>
<dbReference type="GO" id="GO:0046491">
    <property type="term" value="P:L-methylmalonyl-CoA metabolic process"/>
    <property type="evidence" value="ECO:0007669"/>
    <property type="project" value="TreeGrafter"/>
</dbReference>